<dbReference type="GO" id="GO:0045454">
    <property type="term" value="P:cell redox homeostasis"/>
    <property type="evidence" value="ECO:0007669"/>
    <property type="project" value="InterPro"/>
</dbReference>
<dbReference type="InterPro" id="IPR011900">
    <property type="entry name" value="GRX_bact"/>
</dbReference>
<dbReference type="AlphaFoldDB" id="A0A1W6ZR16"/>
<keyword evidence="4 7" id="KW-0249">Electron transport</keyword>
<dbReference type="GO" id="GO:0034599">
    <property type="term" value="P:cellular response to oxidative stress"/>
    <property type="evidence" value="ECO:0007669"/>
    <property type="project" value="TreeGrafter"/>
</dbReference>
<evidence type="ECO:0000256" key="4">
    <source>
        <dbReference type="ARBA" id="ARBA00022982"/>
    </source>
</evidence>
<dbReference type="Pfam" id="PF00462">
    <property type="entry name" value="Glutaredoxin"/>
    <property type="match status" value="1"/>
</dbReference>
<organism evidence="8 9">
    <name type="scientific">Pseudorhodoplanes sinuspersici</name>
    <dbReference type="NCBI Taxonomy" id="1235591"/>
    <lineage>
        <taxon>Bacteria</taxon>
        <taxon>Pseudomonadati</taxon>
        <taxon>Pseudomonadota</taxon>
        <taxon>Alphaproteobacteria</taxon>
        <taxon>Hyphomicrobiales</taxon>
        <taxon>Pseudorhodoplanes</taxon>
    </lineage>
</organism>
<protein>
    <recommendedName>
        <fullName evidence="7">Glutaredoxin</fullName>
    </recommendedName>
</protein>
<sequence>MSQKVEIYTSRYCPYCKSAKMLLARKGIPFEEIDIAANGERLEEMITRSGGVAIVPQIFLGEWHVGDSRMLEELDRRGELERLLPPVTPD</sequence>
<dbReference type="Gene3D" id="3.40.30.10">
    <property type="entry name" value="Glutaredoxin"/>
    <property type="match status" value="1"/>
</dbReference>
<dbReference type="PANTHER" id="PTHR45694">
    <property type="entry name" value="GLUTAREDOXIN 2"/>
    <property type="match status" value="1"/>
</dbReference>
<evidence type="ECO:0000256" key="2">
    <source>
        <dbReference type="ARBA" id="ARBA00007787"/>
    </source>
</evidence>
<proteinExistence type="inferred from homology"/>
<dbReference type="CDD" id="cd03418">
    <property type="entry name" value="GRX_GRXb_1_3_like"/>
    <property type="match status" value="1"/>
</dbReference>
<dbReference type="InterPro" id="IPR036249">
    <property type="entry name" value="Thioredoxin-like_sf"/>
</dbReference>
<dbReference type="KEGG" id="psin:CAK95_12520"/>
<dbReference type="PANTHER" id="PTHR45694:SF18">
    <property type="entry name" value="GLUTAREDOXIN-1-RELATED"/>
    <property type="match status" value="1"/>
</dbReference>
<name>A0A1W6ZR16_9HYPH</name>
<dbReference type="STRING" id="1235591.CAK95_12520"/>
<evidence type="ECO:0000256" key="6">
    <source>
        <dbReference type="ARBA" id="ARBA00023284"/>
    </source>
</evidence>
<dbReference type="PROSITE" id="PS00195">
    <property type="entry name" value="GLUTAREDOXIN_1"/>
    <property type="match status" value="1"/>
</dbReference>
<reference evidence="8 9" key="1">
    <citation type="submission" date="2017-05" db="EMBL/GenBank/DDBJ databases">
        <title>Full genome sequence of Pseudorhodoplanes sinuspersici.</title>
        <authorList>
            <person name="Dastgheib S.M.M."/>
            <person name="Shavandi M."/>
            <person name="Tirandaz H."/>
        </authorList>
    </citation>
    <scope>NUCLEOTIDE SEQUENCE [LARGE SCALE GENOMIC DNA]</scope>
    <source>
        <strain evidence="8 9">RIPI110</strain>
    </source>
</reference>
<gene>
    <name evidence="8" type="ORF">CAK95_12520</name>
</gene>
<dbReference type="Proteomes" id="UP000194137">
    <property type="component" value="Chromosome"/>
</dbReference>
<dbReference type="RefSeq" id="WP_086088215.1">
    <property type="nucleotide sequence ID" value="NZ_CP021112.1"/>
</dbReference>
<keyword evidence="9" id="KW-1185">Reference proteome</keyword>
<comment type="similarity">
    <text evidence="2 7">Belongs to the glutaredoxin family.</text>
</comment>
<accession>A0A1W6ZR16</accession>
<comment type="function">
    <text evidence="1 7">Has a glutathione-disulfide oxidoreductase activity in the presence of NADPH and glutathione reductase. Reduces low molecular weight disulfides and proteins.</text>
</comment>
<dbReference type="NCBIfam" id="TIGR02181">
    <property type="entry name" value="GRX_bact"/>
    <property type="match status" value="1"/>
</dbReference>
<dbReference type="InterPro" id="IPR011767">
    <property type="entry name" value="GLR_AS"/>
</dbReference>
<dbReference type="SUPFAM" id="SSF52833">
    <property type="entry name" value="Thioredoxin-like"/>
    <property type="match status" value="1"/>
</dbReference>
<evidence type="ECO:0000256" key="3">
    <source>
        <dbReference type="ARBA" id="ARBA00022448"/>
    </source>
</evidence>
<dbReference type="GO" id="GO:0005737">
    <property type="term" value="C:cytoplasm"/>
    <property type="evidence" value="ECO:0007669"/>
    <property type="project" value="TreeGrafter"/>
</dbReference>
<dbReference type="GO" id="GO:0015038">
    <property type="term" value="F:glutathione disulfide oxidoreductase activity"/>
    <property type="evidence" value="ECO:0007669"/>
    <property type="project" value="UniProtKB-UniRule"/>
</dbReference>
<dbReference type="PROSITE" id="PS51354">
    <property type="entry name" value="GLUTAREDOXIN_2"/>
    <property type="match status" value="1"/>
</dbReference>
<dbReference type="OrthoDB" id="9814618at2"/>
<dbReference type="InterPro" id="IPR002109">
    <property type="entry name" value="Glutaredoxin"/>
</dbReference>
<keyword evidence="7" id="KW-0963">Cytoplasm</keyword>
<evidence type="ECO:0000256" key="5">
    <source>
        <dbReference type="ARBA" id="ARBA00023157"/>
    </source>
</evidence>
<dbReference type="InterPro" id="IPR014025">
    <property type="entry name" value="Glutaredoxin_subgr"/>
</dbReference>
<keyword evidence="3 7" id="KW-0813">Transport</keyword>
<evidence type="ECO:0000256" key="7">
    <source>
        <dbReference type="RuleBase" id="RU364065"/>
    </source>
</evidence>
<evidence type="ECO:0000313" key="8">
    <source>
        <dbReference type="EMBL" id="ARP99811.1"/>
    </source>
</evidence>
<dbReference type="EMBL" id="CP021112">
    <property type="protein sequence ID" value="ARP99811.1"/>
    <property type="molecule type" value="Genomic_DNA"/>
</dbReference>
<keyword evidence="6 7" id="KW-0676">Redox-active center</keyword>
<evidence type="ECO:0000313" key="9">
    <source>
        <dbReference type="Proteomes" id="UP000194137"/>
    </source>
</evidence>
<keyword evidence="5" id="KW-1015">Disulfide bond</keyword>
<dbReference type="PRINTS" id="PR00160">
    <property type="entry name" value="GLUTAREDOXIN"/>
</dbReference>
<evidence type="ECO:0000256" key="1">
    <source>
        <dbReference type="ARBA" id="ARBA00002549"/>
    </source>
</evidence>